<feature type="domain" description="RING-type" evidence="8">
    <location>
        <begin position="35"/>
        <end position="77"/>
    </location>
</feature>
<protein>
    <recommendedName>
        <fullName evidence="8">RING-type domain-containing protein</fullName>
    </recommendedName>
</protein>
<keyword evidence="10" id="KW-1185">Reference proteome</keyword>
<keyword evidence="2" id="KW-0479">Metal-binding</keyword>
<dbReference type="AlphaFoldDB" id="A0A8K1CHL8"/>
<reference evidence="9" key="1">
    <citation type="submission" date="2019-03" db="EMBL/GenBank/DDBJ databases">
        <title>Long read genome sequence of the mycoparasitic Pythium oligandrum ATCC 38472 isolated from sugarbeet rhizosphere.</title>
        <authorList>
            <person name="Gaulin E."/>
        </authorList>
    </citation>
    <scope>NUCLEOTIDE SEQUENCE</scope>
    <source>
        <strain evidence="9">ATCC 38472_TT</strain>
    </source>
</reference>
<dbReference type="Proteomes" id="UP000794436">
    <property type="component" value="Unassembled WGS sequence"/>
</dbReference>
<dbReference type="InterPro" id="IPR013083">
    <property type="entry name" value="Znf_RING/FYVE/PHD"/>
</dbReference>
<proteinExistence type="predicted"/>
<sequence>MAPTMTATDSTCTELLADARKVEVRLVEVNKFFICTLCKGYLRDAQKINECADTFCNGCIRMHFARSKYHDKCPVCKVELGAKPWTKLIPDPTIQGLADKLLAQDFRAKEETEERHFYARLGIKRKLHATSEGSVAMGPSRAAPTQSSQEETPTGPRRMNFEMYPQRNPDVPLFVYMHRLPRPIMCAEASVRIARLRKFVAWKLGIEDPSDVEILCRGTPVGGEYSLEFVHRTIWKDRQSRMLLEYRRKHV</sequence>
<evidence type="ECO:0000256" key="6">
    <source>
        <dbReference type="PROSITE-ProRule" id="PRU00175"/>
    </source>
</evidence>
<dbReference type="GO" id="GO:0008270">
    <property type="term" value="F:zinc ion binding"/>
    <property type="evidence" value="ECO:0007669"/>
    <property type="project" value="UniProtKB-KW"/>
</dbReference>
<dbReference type="InterPro" id="IPR051507">
    <property type="entry name" value="PcG_RING_finger"/>
</dbReference>
<name>A0A8K1CHL8_PYTOL</name>
<dbReference type="Pfam" id="PF16207">
    <property type="entry name" value="RAWUL"/>
    <property type="match status" value="1"/>
</dbReference>
<dbReference type="PROSITE" id="PS50089">
    <property type="entry name" value="ZF_RING_2"/>
    <property type="match status" value="1"/>
</dbReference>
<feature type="compositionally biased region" description="Polar residues" evidence="7">
    <location>
        <begin position="143"/>
        <end position="152"/>
    </location>
</feature>
<dbReference type="InterPro" id="IPR032443">
    <property type="entry name" value="RAWUL"/>
</dbReference>
<evidence type="ECO:0000256" key="2">
    <source>
        <dbReference type="ARBA" id="ARBA00022723"/>
    </source>
</evidence>
<dbReference type="EMBL" id="SPLM01000072">
    <property type="protein sequence ID" value="TMW63726.1"/>
    <property type="molecule type" value="Genomic_DNA"/>
</dbReference>
<evidence type="ECO:0000313" key="10">
    <source>
        <dbReference type="Proteomes" id="UP000794436"/>
    </source>
</evidence>
<dbReference type="InterPro" id="IPR018957">
    <property type="entry name" value="Znf_C3HC4_RING-type"/>
</dbReference>
<dbReference type="SUPFAM" id="SSF57850">
    <property type="entry name" value="RING/U-box"/>
    <property type="match status" value="1"/>
</dbReference>
<dbReference type="InterPro" id="IPR001841">
    <property type="entry name" value="Znf_RING"/>
</dbReference>
<organism evidence="9 10">
    <name type="scientific">Pythium oligandrum</name>
    <name type="common">Mycoparasitic fungus</name>
    <dbReference type="NCBI Taxonomy" id="41045"/>
    <lineage>
        <taxon>Eukaryota</taxon>
        <taxon>Sar</taxon>
        <taxon>Stramenopiles</taxon>
        <taxon>Oomycota</taxon>
        <taxon>Peronosporomycetes</taxon>
        <taxon>Pythiales</taxon>
        <taxon>Pythiaceae</taxon>
        <taxon>Pythium</taxon>
    </lineage>
</organism>
<comment type="subcellular location">
    <subcellularLocation>
        <location evidence="1">Nucleus</location>
    </subcellularLocation>
</comment>
<accession>A0A8K1CHL8</accession>
<keyword evidence="3 6" id="KW-0863">Zinc-finger</keyword>
<dbReference type="Gene3D" id="3.30.40.10">
    <property type="entry name" value="Zinc/RING finger domain, C3HC4 (zinc finger)"/>
    <property type="match status" value="1"/>
</dbReference>
<comment type="caution">
    <text evidence="9">The sequence shown here is derived from an EMBL/GenBank/DDBJ whole genome shotgun (WGS) entry which is preliminary data.</text>
</comment>
<evidence type="ECO:0000313" key="9">
    <source>
        <dbReference type="EMBL" id="TMW63726.1"/>
    </source>
</evidence>
<gene>
    <name evidence="9" type="ORF">Poli38472_002667</name>
</gene>
<keyword evidence="4" id="KW-0862">Zinc</keyword>
<feature type="region of interest" description="Disordered" evidence="7">
    <location>
        <begin position="134"/>
        <end position="160"/>
    </location>
</feature>
<dbReference type="OrthoDB" id="163674at2759"/>
<dbReference type="Gene3D" id="3.10.20.90">
    <property type="entry name" value="Phosphatidylinositol 3-kinase Catalytic Subunit, Chain A, domain 1"/>
    <property type="match status" value="1"/>
</dbReference>
<evidence type="ECO:0000256" key="1">
    <source>
        <dbReference type="ARBA" id="ARBA00004123"/>
    </source>
</evidence>
<dbReference type="Pfam" id="PF00097">
    <property type="entry name" value="zf-C3HC4"/>
    <property type="match status" value="1"/>
</dbReference>
<dbReference type="PANTHER" id="PTHR45893">
    <property type="entry name" value="POLYCOMB GROUP RING FINGER PROTEIN"/>
    <property type="match status" value="1"/>
</dbReference>
<evidence type="ECO:0000256" key="3">
    <source>
        <dbReference type="ARBA" id="ARBA00022771"/>
    </source>
</evidence>
<evidence type="ECO:0000256" key="7">
    <source>
        <dbReference type="SAM" id="MobiDB-lite"/>
    </source>
</evidence>
<keyword evidence="5" id="KW-0539">Nucleus</keyword>
<evidence type="ECO:0000259" key="8">
    <source>
        <dbReference type="PROSITE" id="PS50089"/>
    </source>
</evidence>
<evidence type="ECO:0000256" key="5">
    <source>
        <dbReference type="ARBA" id="ARBA00023242"/>
    </source>
</evidence>
<dbReference type="GO" id="GO:0005634">
    <property type="term" value="C:nucleus"/>
    <property type="evidence" value="ECO:0007669"/>
    <property type="project" value="UniProtKB-SubCell"/>
</dbReference>
<evidence type="ECO:0000256" key="4">
    <source>
        <dbReference type="ARBA" id="ARBA00022833"/>
    </source>
</evidence>